<sequence length="305" mass="33617">MLTASIPQALREAIQLEASDFKGSDLASAAQALSIAYRAGLPARLDSAVARAAYIVTRLPATSGALSASLRELPFQPESWLDLGAGPGTAAWLAECPITLVEQNPGWQNFVEARWIEADLRRLPASLEPHDLVTICYALNELSERDRQRLIAEAWTLAKRALLILEPGTKPGFEIVKAARTQLLAAGAHIQGPCPHPEACPVPAGDWCHFAVRVERTREHRIAKGGSLNYEDEKFSYILVLKDPVKPAEARVVRHPDTHPHLIELSLCTQSTGLQQARIKKRDKLNWKQARKADWGDPWETLSNA</sequence>
<dbReference type="InterPro" id="IPR052571">
    <property type="entry name" value="Mt_RNA_Methyltransferase"/>
</dbReference>
<dbReference type="GO" id="GO:0003735">
    <property type="term" value="F:structural constituent of ribosome"/>
    <property type="evidence" value="ECO:0007669"/>
    <property type="project" value="TreeGrafter"/>
</dbReference>
<protein>
    <submittedName>
        <fullName evidence="5">Methyltransferase type 11</fullName>
    </submittedName>
</protein>
<dbReference type="SUPFAM" id="SSF53335">
    <property type="entry name" value="S-adenosyl-L-methionine-dependent methyltransferases"/>
    <property type="match status" value="1"/>
</dbReference>
<dbReference type="KEGG" id="pfer:IRI77_27330"/>
<proteinExistence type="predicted"/>
<dbReference type="AlphaFoldDB" id="A0A7S7NMQ5"/>
<dbReference type="Gene3D" id="3.40.50.150">
    <property type="entry name" value="Vaccinia Virus protein VP39"/>
    <property type="match status" value="1"/>
</dbReference>
<dbReference type="GO" id="GO:0008168">
    <property type="term" value="F:methyltransferase activity"/>
    <property type="evidence" value="ECO:0007669"/>
    <property type="project" value="UniProtKB-KW"/>
</dbReference>
<dbReference type="GO" id="GO:0051536">
    <property type="term" value="F:iron-sulfur cluster binding"/>
    <property type="evidence" value="ECO:0007669"/>
    <property type="project" value="UniProtKB-KW"/>
</dbReference>
<keyword evidence="4" id="KW-0411">Iron-sulfur</keyword>
<name>A0A7S7NMQ5_PALFE</name>
<gene>
    <name evidence="5" type="ORF">IRI77_27330</name>
</gene>
<dbReference type="GO" id="GO:0006412">
    <property type="term" value="P:translation"/>
    <property type="evidence" value="ECO:0007669"/>
    <property type="project" value="InterPro"/>
</dbReference>
<evidence type="ECO:0000313" key="5">
    <source>
        <dbReference type="EMBL" id="QOY86486.1"/>
    </source>
</evidence>
<keyword evidence="5" id="KW-0808">Transferase</keyword>
<dbReference type="Pfam" id="PF09243">
    <property type="entry name" value="Rsm22"/>
    <property type="match status" value="1"/>
</dbReference>
<dbReference type="PANTHER" id="PTHR13184:SF5">
    <property type="entry name" value="METHYLTRANSFERASE-LIKE PROTEIN 17, MITOCHONDRIAL"/>
    <property type="match status" value="1"/>
</dbReference>
<dbReference type="RefSeq" id="WP_194448155.1">
    <property type="nucleotide sequence ID" value="NZ_CP063849.1"/>
</dbReference>
<dbReference type="PANTHER" id="PTHR13184">
    <property type="entry name" value="37S RIBOSOMAL PROTEIN S22"/>
    <property type="match status" value="1"/>
</dbReference>
<dbReference type="Proteomes" id="UP000593892">
    <property type="component" value="Chromosome"/>
</dbReference>
<dbReference type="EMBL" id="CP063849">
    <property type="protein sequence ID" value="QOY86486.1"/>
    <property type="molecule type" value="Genomic_DNA"/>
</dbReference>
<keyword evidence="5" id="KW-0489">Methyltransferase</keyword>
<dbReference type="GO" id="GO:0032259">
    <property type="term" value="P:methylation"/>
    <property type="evidence" value="ECO:0007669"/>
    <property type="project" value="UniProtKB-KW"/>
</dbReference>
<keyword evidence="1" id="KW-0479">Metal-binding</keyword>
<dbReference type="GO" id="GO:0046872">
    <property type="term" value="F:metal ion binding"/>
    <property type="evidence" value="ECO:0007669"/>
    <property type="project" value="UniProtKB-KW"/>
</dbReference>
<evidence type="ECO:0000313" key="6">
    <source>
        <dbReference type="Proteomes" id="UP000593892"/>
    </source>
</evidence>
<keyword evidence="3" id="KW-0408">Iron</keyword>
<dbReference type="GO" id="GO:0015935">
    <property type="term" value="C:small ribosomal subunit"/>
    <property type="evidence" value="ECO:0007669"/>
    <property type="project" value="TreeGrafter"/>
</dbReference>
<keyword evidence="6" id="KW-1185">Reference proteome</keyword>
<evidence type="ECO:0000256" key="1">
    <source>
        <dbReference type="ARBA" id="ARBA00022723"/>
    </source>
</evidence>
<evidence type="ECO:0000256" key="2">
    <source>
        <dbReference type="ARBA" id="ARBA00022946"/>
    </source>
</evidence>
<accession>A0A7S7NMQ5</accession>
<dbReference type="InterPro" id="IPR029063">
    <property type="entry name" value="SAM-dependent_MTases_sf"/>
</dbReference>
<organism evidence="5 6">
    <name type="scientific">Paludibaculum fermentans</name>
    <dbReference type="NCBI Taxonomy" id="1473598"/>
    <lineage>
        <taxon>Bacteria</taxon>
        <taxon>Pseudomonadati</taxon>
        <taxon>Acidobacteriota</taxon>
        <taxon>Terriglobia</taxon>
        <taxon>Bryobacterales</taxon>
        <taxon>Bryobacteraceae</taxon>
        <taxon>Paludibaculum</taxon>
    </lineage>
</organism>
<evidence type="ECO:0000256" key="4">
    <source>
        <dbReference type="ARBA" id="ARBA00023014"/>
    </source>
</evidence>
<dbReference type="InterPro" id="IPR015324">
    <property type="entry name" value="Ribosomal_Rsm22-like"/>
</dbReference>
<reference evidence="5 6" key="1">
    <citation type="submission" date="2020-10" db="EMBL/GenBank/DDBJ databases">
        <title>Complete genome sequence of Paludibaculum fermentans P105T, a facultatively anaerobic acidobacterium capable of dissimilatory Fe(III) reduction.</title>
        <authorList>
            <person name="Dedysh S.N."/>
            <person name="Beletsky A.V."/>
            <person name="Kulichevskaya I.S."/>
            <person name="Mardanov A.V."/>
            <person name="Ravin N.V."/>
        </authorList>
    </citation>
    <scope>NUCLEOTIDE SEQUENCE [LARGE SCALE GENOMIC DNA]</scope>
    <source>
        <strain evidence="5 6">P105</strain>
    </source>
</reference>
<evidence type="ECO:0000256" key="3">
    <source>
        <dbReference type="ARBA" id="ARBA00023004"/>
    </source>
</evidence>
<keyword evidence="2" id="KW-0809">Transit peptide</keyword>